<accession>A0AAU7V653</accession>
<reference evidence="9" key="1">
    <citation type="submission" date="2023-11" db="EMBL/GenBank/DDBJ databases">
        <title>Scrofimicrobium hongkongense sp. nov., isolated from a patient with peritonitis.</title>
        <authorList>
            <person name="Lao H.Y."/>
            <person name="Wong A.Y.P."/>
            <person name="Ng T.L."/>
            <person name="Wong R.Y.L."/>
            <person name="Yau M.C.Y."/>
            <person name="Lam J.Y.W."/>
            <person name="Siu G.K.H."/>
        </authorList>
    </citation>
    <scope>NUCLEOTIDE SEQUENCE</scope>
    <source>
        <strain evidence="9">R131</strain>
    </source>
</reference>
<evidence type="ECO:0000256" key="2">
    <source>
        <dbReference type="ARBA" id="ARBA00022642"/>
    </source>
</evidence>
<dbReference type="EC" id="3.5.1.19" evidence="6"/>
<evidence type="ECO:0000256" key="1">
    <source>
        <dbReference type="ARBA" id="ARBA00006336"/>
    </source>
</evidence>
<evidence type="ECO:0000259" key="8">
    <source>
        <dbReference type="Pfam" id="PF00857"/>
    </source>
</evidence>
<dbReference type="PANTHER" id="PTHR11080:SF2">
    <property type="entry name" value="LD05707P"/>
    <property type="match status" value="1"/>
</dbReference>
<comment type="pathway">
    <text evidence="5">Cofactor biosynthesis; nicotinate biosynthesis; nicotinate from nicotinamide: step 1/1.</text>
</comment>
<keyword evidence="4" id="KW-0378">Hydrolase</keyword>
<dbReference type="AlphaFoldDB" id="A0AAU7V653"/>
<name>A0AAU7V653_9ACTO</name>
<dbReference type="InterPro" id="IPR036380">
    <property type="entry name" value="Isochorismatase-like_sf"/>
</dbReference>
<keyword evidence="3" id="KW-0479">Metal-binding</keyword>
<gene>
    <name evidence="9" type="ORF">SAC06_08860</name>
</gene>
<evidence type="ECO:0000256" key="5">
    <source>
        <dbReference type="ARBA" id="ARBA00037900"/>
    </source>
</evidence>
<dbReference type="Pfam" id="PF00857">
    <property type="entry name" value="Isochorismatase"/>
    <property type="match status" value="1"/>
</dbReference>
<dbReference type="EMBL" id="CP138335">
    <property type="protein sequence ID" value="XBW07745.1"/>
    <property type="molecule type" value="Genomic_DNA"/>
</dbReference>
<evidence type="ECO:0000256" key="3">
    <source>
        <dbReference type="ARBA" id="ARBA00022723"/>
    </source>
</evidence>
<evidence type="ECO:0000313" key="9">
    <source>
        <dbReference type="EMBL" id="XBW07745.1"/>
    </source>
</evidence>
<proteinExistence type="inferred from homology"/>
<sequence>MGNALLIVDVQPTFCEGGELPIDGGNACAQRIAQYADEHTDDYDLIVTTQDWHIEPGGHFSTEPDFVDTWPPHGVAGSPNAEVHSALADLHVDYAVKKGQYRAAYSGFEGETPDGTTLTEVLRSEGIDQADVVGLALSHCVKETALDARRLGLRVRVLEDLSEPVSRELGEAAVAQLREAGVCVTRSGK</sequence>
<feature type="domain" description="Isochorismatase-like" evidence="8">
    <location>
        <begin position="4"/>
        <end position="186"/>
    </location>
</feature>
<dbReference type="GO" id="GO:0008936">
    <property type="term" value="F:nicotinamidase activity"/>
    <property type="evidence" value="ECO:0007669"/>
    <property type="project" value="UniProtKB-EC"/>
</dbReference>
<dbReference type="InterPro" id="IPR000868">
    <property type="entry name" value="Isochorismatase-like_dom"/>
</dbReference>
<protein>
    <recommendedName>
        <fullName evidence="6">nicotinamidase</fullName>
        <ecNumber evidence="6">3.5.1.19</ecNumber>
    </recommendedName>
    <alternativeName>
        <fullName evidence="7">Nicotinamide deamidase</fullName>
    </alternativeName>
</protein>
<evidence type="ECO:0000256" key="7">
    <source>
        <dbReference type="ARBA" id="ARBA00043224"/>
    </source>
</evidence>
<dbReference type="Gene3D" id="3.40.50.850">
    <property type="entry name" value="Isochorismatase-like"/>
    <property type="match status" value="1"/>
</dbReference>
<dbReference type="RefSeq" id="WP_350257947.1">
    <property type="nucleotide sequence ID" value="NZ_CP138335.1"/>
</dbReference>
<dbReference type="PANTHER" id="PTHR11080">
    <property type="entry name" value="PYRAZINAMIDASE/NICOTINAMIDASE"/>
    <property type="match status" value="1"/>
</dbReference>
<dbReference type="GO" id="GO:0019363">
    <property type="term" value="P:pyridine nucleotide biosynthetic process"/>
    <property type="evidence" value="ECO:0007669"/>
    <property type="project" value="UniProtKB-KW"/>
</dbReference>
<dbReference type="KEGG" id="sapp:SAC06_08860"/>
<dbReference type="SUPFAM" id="SSF52499">
    <property type="entry name" value="Isochorismatase-like hydrolases"/>
    <property type="match status" value="1"/>
</dbReference>
<keyword evidence="2" id="KW-0662">Pyridine nucleotide biosynthesis</keyword>
<dbReference type="InterPro" id="IPR052347">
    <property type="entry name" value="Isochorismatase_Nicotinamidase"/>
</dbReference>
<comment type="similarity">
    <text evidence="1">Belongs to the isochorismatase family.</text>
</comment>
<evidence type="ECO:0000256" key="4">
    <source>
        <dbReference type="ARBA" id="ARBA00022801"/>
    </source>
</evidence>
<evidence type="ECO:0000256" key="6">
    <source>
        <dbReference type="ARBA" id="ARBA00039017"/>
    </source>
</evidence>
<dbReference type="GO" id="GO:0046872">
    <property type="term" value="F:metal ion binding"/>
    <property type="evidence" value="ECO:0007669"/>
    <property type="project" value="UniProtKB-KW"/>
</dbReference>
<organism evidence="9">
    <name type="scientific">Scrofimicrobium appendicitidis</name>
    <dbReference type="NCBI Taxonomy" id="3079930"/>
    <lineage>
        <taxon>Bacteria</taxon>
        <taxon>Bacillati</taxon>
        <taxon>Actinomycetota</taxon>
        <taxon>Actinomycetes</taxon>
        <taxon>Actinomycetales</taxon>
        <taxon>Actinomycetaceae</taxon>
        <taxon>Scrofimicrobium</taxon>
    </lineage>
</organism>